<dbReference type="AlphaFoldDB" id="A0A6A1QNU1"/>
<dbReference type="Proteomes" id="UP000437017">
    <property type="component" value="Unassembled WGS sequence"/>
</dbReference>
<proteinExistence type="predicted"/>
<accession>A0A6A1QNU1</accession>
<comment type="caution">
    <text evidence="1">The sequence shown here is derived from an EMBL/GenBank/DDBJ whole genome shotgun (WGS) entry which is preliminary data.</text>
</comment>
<evidence type="ECO:0000313" key="2">
    <source>
        <dbReference type="Proteomes" id="UP000437017"/>
    </source>
</evidence>
<dbReference type="EMBL" id="SGJD01000051">
    <property type="protein sequence ID" value="KAB0407379.1"/>
    <property type="molecule type" value="Genomic_DNA"/>
</dbReference>
<keyword evidence="2" id="KW-1185">Reference proteome</keyword>
<evidence type="ECO:0000313" key="1">
    <source>
        <dbReference type="EMBL" id="KAB0407379.1"/>
    </source>
</evidence>
<name>A0A6A1QNU1_BALPH</name>
<gene>
    <name evidence="1" type="ORF">E2I00_018946</name>
</gene>
<protein>
    <submittedName>
        <fullName evidence="1">Uncharacterized protein</fullName>
    </submittedName>
</protein>
<organism evidence="1 2">
    <name type="scientific">Balaenoptera physalus</name>
    <name type="common">Fin whale</name>
    <name type="synonym">Balaena physalus</name>
    <dbReference type="NCBI Taxonomy" id="9770"/>
    <lineage>
        <taxon>Eukaryota</taxon>
        <taxon>Metazoa</taxon>
        <taxon>Chordata</taxon>
        <taxon>Craniata</taxon>
        <taxon>Vertebrata</taxon>
        <taxon>Euteleostomi</taxon>
        <taxon>Mammalia</taxon>
        <taxon>Eutheria</taxon>
        <taxon>Laurasiatheria</taxon>
        <taxon>Artiodactyla</taxon>
        <taxon>Whippomorpha</taxon>
        <taxon>Cetacea</taxon>
        <taxon>Mysticeti</taxon>
        <taxon>Balaenopteridae</taxon>
        <taxon>Balaenoptera</taxon>
    </lineage>
</organism>
<sequence length="21" mass="2370">MVLLLALEPLLTCLISKEKIE</sequence>
<reference evidence="1 2" key="1">
    <citation type="journal article" date="2019" name="PLoS ONE">
        <title>Genomic analyses reveal an absence of contemporary introgressive admixture between fin whales and blue whales, despite known hybrids.</title>
        <authorList>
            <person name="Westbury M.V."/>
            <person name="Petersen B."/>
            <person name="Lorenzen E.D."/>
        </authorList>
    </citation>
    <scope>NUCLEOTIDE SEQUENCE [LARGE SCALE GENOMIC DNA]</scope>
    <source>
        <strain evidence="1">FinWhale-01</strain>
    </source>
</reference>